<dbReference type="Proteomes" id="UP001621512">
    <property type="component" value="Chromosome"/>
</dbReference>
<reference evidence="5 6" key="1">
    <citation type="submission" date="2022-10" db="EMBL/GenBank/DDBJ databases">
        <title>The complete genomes of actinobacterial strains from the NBC collection.</title>
        <authorList>
            <person name="Joergensen T.S."/>
            <person name="Alvarez Arevalo M."/>
            <person name="Sterndorff E.B."/>
            <person name="Faurdal D."/>
            <person name="Vuksanovic O."/>
            <person name="Mourched A.-S."/>
            <person name="Charusanti P."/>
            <person name="Shaw S."/>
            <person name="Blin K."/>
            <person name="Weber T."/>
        </authorList>
    </citation>
    <scope>NUCLEOTIDE SEQUENCE [LARGE SCALE GENOMIC DNA]</scope>
    <source>
        <strain evidence="5 6">NBC_00017</strain>
    </source>
</reference>
<evidence type="ECO:0000256" key="3">
    <source>
        <dbReference type="ARBA" id="ARBA00022553"/>
    </source>
</evidence>
<dbReference type="Pfam" id="PF00501">
    <property type="entry name" value="AMP-binding"/>
    <property type="match status" value="1"/>
</dbReference>
<dbReference type="SUPFAM" id="SSF52777">
    <property type="entry name" value="CoA-dependent acyltransferases"/>
    <property type="match status" value="2"/>
</dbReference>
<dbReference type="SMART" id="SM00823">
    <property type="entry name" value="PKS_PP"/>
    <property type="match status" value="1"/>
</dbReference>
<dbReference type="InterPro" id="IPR036736">
    <property type="entry name" value="ACP-like_sf"/>
</dbReference>
<keyword evidence="6" id="KW-1185">Reference proteome</keyword>
<dbReference type="NCBIfam" id="TIGR01733">
    <property type="entry name" value="AA-adenyl-dom"/>
    <property type="match status" value="1"/>
</dbReference>
<dbReference type="InterPro" id="IPR001242">
    <property type="entry name" value="Condensation_dom"/>
</dbReference>
<dbReference type="PANTHER" id="PTHR45527:SF1">
    <property type="entry name" value="FATTY ACID SYNTHASE"/>
    <property type="match status" value="1"/>
</dbReference>
<dbReference type="Gene3D" id="1.10.1200.10">
    <property type="entry name" value="ACP-like"/>
    <property type="match status" value="1"/>
</dbReference>
<name>A0ABZ1MHY4_STREF</name>
<sequence>MRPNAAWSVGRPCAAPEEGLHETFARQARARPDAVALVGDERAITYAELDRTADAWAARLAAAGSGPGDLVPVLLPRGARLVVALLAILKTGAAYALLDPAWPERRLSDIHAQLDPPLAVAEYGTELPLGGPSLRIWSPPQGLVPELAPPGFRPARVDGSAPACVFFTSGTTGRSKGAVTPHRATARLFPPDGFASFAADTVMPLAAAVSWDAFSLELWSVLLNGGTSVIVEEPYLSPTALRAGVPRHGMNTVWLTSSLFNMVVDEDPDAFHGLRQVLIGGERLSVPHVRRFLRRHPGIALINGYGPVESTVFTTTHRITEADCDRPGGIPLGRPVPGTRVYVLEPDGTRPCAVGETGELCVAGDGLALGYLGDPVLTERKFTRILLDPGDVDGAGEDVRVYRTGDLVAWDPDGLLHYRGRADRQVKIRGHRVEPAEVERQAEELLPGVRSCRVLPRPDASGTSLELIAFCVPLRPDDPLPDALATLHAALVPYQRPALLVVVDGFPTTDRGKLDERALLALAPEPAQPPSTSGPDRTETVPDPVVRAVAETFAAVLGRDSVPLDVPFAELGGTSLGAGRVCARLAARFGRPVPVARFYGRTTVTALARWLRDTADVQVAPEPPAPDGSTALTPMQIVYLTRRLVAPTDLTAHCLLTWTVEGELDRAALGAAVDEVHGRHEALRAAYLADPGPSAVLVDIAPPDVEELDEEPSVDAAVQALRAELTDELDLAAGEVWRTALVPVAGSSTAVFGCVVHHIAFDGWSESVLARDLSTAYTAALPGAGARAAMLSAAGPRPVPPSLRQLHTERTLRRALADPDAHRAYLVDELTAVPELRWPPGPPETTTDSGPALMVARVPVPGLGAVDALAAECGVSRFVVLLALWARSVAEVTGQQDFAVGVPVAQRDAAGLEDVVGCHITMLCLRLRGTALDGGAAAVRETGGIVTRAFAAQEVPLGEVLTLVDPPRTGRPPLYQALFALQDNPTPDLELPGLRSAFLRQPYPDLPLELHTECWPDGTGGLRVETTFRPEAVPPAVAREITEHFSDQLDRLDRTDRLNSGRAPS</sequence>
<dbReference type="InterPro" id="IPR010071">
    <property type="entry name" value="AA_adenyl_dom"/>
</dbReference>
<dbReference type="InterPro" id="IPR009081">
    <property type="entry name" value="PP-bd_ACP"/>
</dbReference>
<dbReference type="InterPro" id="IPR020806">
    <property type="entry name" value="PKS_PP-bd"/>
</dbReference>
<dbReference type="Gene3D" id="3.30.300.30">
    <property type="match status" value="1"/>
</dbReference>
<protein>
    <submittedName>
        <fullName evidence="5">Amino acid adenylation domain-containing protein</fullName>
    </submittedName>
</protein>
<dbReference type="Pfam" id="PF00550">
    <property type="entry name" value="PP-binding"/>
    <property type="match status" value="1"/>
</dbReference>
<accession>A0ABZ1MHY4</accession>
<feature type="domain" description="Carrier" evidence="4">
    <location>
        <begin position="540"/>
        <end position="615"/>
    </location>
</feature>
<dbReference type="SUPFAM" id="SSF47336">
    <property type="entry name" value="ACP-like"/>
    <property type="match status" value="1"/>
</dbReference>
<dbReference type="Gene3D" id="3.40.50.12780">
    <property type="entry name" value="N-terminal domain of ligase-like"/>
    <property type="match status" value="1"/>
</dbReference>
<dbReference type="Gene3D" id="3.30.559.30">
    <property type="entry name" value="Nonribosomal peptide synthetase, condensation domain"/>
    <property type="match status" value="1"/>
</dbReference>
<evidence type="ECO:0000256" key="1">
    <source>
        <dbReference type="ARBA" id="ARBA00001957"/>
    </source>
</evidence>
<dbReference type="InterPro" id="IPR042099">
    <property type="entry name" value="ANL_N_sf"/>
</dbReference>
<gene>
    <name evidence="5" type="ORF">OHU35_02275</name>
</gene>
<evidence type="ECO:0000259" key="4">
    <source>
        <dbReference type="PROSITE" id="PS50075"/>
    </source>
</evidence>
<evidence type="ECO:0000313" key="5">
    <source>
        <dbReference type="EMBL" id="WTW24933.1"/>
    </source>
</evidence>
<dbReference type="SUPFAM" id="SSF56801">
    <property type="entry name" value="Acetyl-CoA synthetase-like"/>
    <property type="match status" value="1"/>
</dbReference>
<dbReference type="RefSeq" id="WP_405504378.1">
    <property type="nucleotide sequence ID" value="NZ_CP108341.1"/>
</dbReference>
<dbReference type="EMBL" id="CP108341">
    <property type="protein sequence ID" value="WTW24933.1"/>
    <property type="molecule type" value="Genomic_DNA"/>
</dbReference>
<proteinExistence type="predicted"/>
<comment type="cofactor">
    <cofactor evidence="1">
        <name>pantetheine 4'-phosphate</name>
        <dbReference type="ChEBI" id="CHEBI:47942"/>
    </cofactor>
</comment>
<dbReference type="PANTHER" id="PTHR45527">
    <property type="entry name" value="NONRIBOSOMAL PEPTIDE SYNTHETASE"/>
    <property type="match status" value="1"/>
</dbReference>
<dbReference type="PROSITE" id="PS00455">
    <property type="entry name" value="AMP_BINDING"/>
    <property type="match status" value="1"/>
</dbReference>
<dbReference type="Gene3D" id="3.30.559.10">
    <property type="entry name" value="Chloramphenicol acetyltransferase-like domain"/>
    <property type="match status" value="1"/>
</dbReference>
<keyword evidence="2" id="KW-0596">Phosphopantetheine</keyword>
<evidence type="ECO:0000313" key="6">
    <source>
        <dbReference type="Proteomes" id="UP001621512"/>
    </source>
</evidence>
<dbReference type="InterPro" id="IPR020845">
    <property type="entry name" value="AMP-binding_CS"/>
</dbReference>
<organism evidence="5 6">
    <name type="scientific">Streptomyces purpurascens</name>
    <dbReference type="NCBI Taxonomy" id="1924"/>
    <lineage>
        <taxon>Bacteria</taxon>
        <taxon>Bacillati</taxon>
        <taxon>Actinomycetota</taxon>
        <taxon>Actinomycetes</taxon>
        <taxon>Kitasatosporales</taxon>
        <taxon>Streptomycetaceae</taxon>
        <taxon>Streptomyces</taxon>
    </lineage>
</organism>
<dbReference type="InterPro" id="IPR045851">
    <property type="entry name" value="AMP-bd_C_sf"/>
</dbReference>
<dbReference type="PROSITE" id="PS50075">
    <property type="entry name" value="CARRIER"/>
    <property type="match status" value="1"/>
</dbReference>
<evidence type="ECO:0000256" key="2">
    <source>
        <dbReference type="ARBA" id="ARBA00022450"/>
    </source>
</evidence>
<dbReference type="InterPro" id="IPR000873">
    <property type="entry name" value="AMP-dep_synth/lig_dom"/>
</dbReference>
<dbReference type="Pfam" id="PF00668">
    <property type="entry name" value="Condensation"/>
    <property type="match status" value="2"/>
</dbReference>
<keyword evidence="3" id="KW-0597">Phosphoprotein</keyword>
<dbReference type="InterPro" id="IPR023213">
    <property type="entry name" value="CAT-like_dom_sf"/>
</dbReference>